<accession>A0A091BBY7</accession>
<dbReference type="AlphaFoldDB" id="A0A091BBY7"/>
<dbReference type="Gene3D" id="1.10.287.950">
    <property type="entry name" value="Methyl-accepting chemotaxis protein"/>
    <property type="match status" value="1"/>
</dbReference>
<feature type="transmembrane region" description="Helical" evidence="5">
    <location>
        <begin position="193"/>
        <end position="211"/>
    </location>
</feature>
<evidence type="ECO:0000256" key="5">
    <source>
        <dbReference type="SAM" id="Phobius"/>
    </source>
</evidence>
<evidence type="ECO:0000259" key="7">
    <source>
        <dbReference type="PROSITE" id="PS50885"/>
    </source>
</evidence>
<dbReference type="PROSITE" id="PS50111">
    <property type="entry name" value="CHEMOTAXIS_TRANSDUC_2"/>
    <property type="match status" value="1"/>
</dbReference>
<dbReference type="eggNOG" id="COG0840">
    <property type="taxonomic scope" value="Bacteria"/>
</dbReference>
<evidence type="ECO:0000256" key="2">
    <source>
        <dbReference type="ARBA" id="ARBA00023224"/>
    </source>
</evidence>
<comment type="similarity">
    <text evidence="3">Belongs to the methyl-accepting chemotaxis (MCP) protein family.</text>
</comment>
<evidence type="ECO:0000256" key="4">
    <source>
        <dbReference type="PROSITE-ProRule" id="PRU00284"/>
    </source>
</evidence>
<evidence type="ECO:0000256" key="1">
    <source>
        <dbReference type="ARBA" id="ARBA00004370"/>
    </source>
</evidence>
<dbReference type="PANTHER" id="PTHR32089">
    <property type="entry name" value="METHYL-ACCEPTING CHEMOTAXIS PROTEIN MCPB"/>
    <property type="match status" value="1"/>
</dbReference>
<organism evidence="8 9">
    <name type="scientific">Arenimonas composti TR7-09 = DSM 18010</name>
    <dbReference type="NCBI Taxonomy" id="1121013"/>
    <lineage>
        <taxon>Bacteria</taxon>
        <taxon>Pseudomonadati</taxon>
        <taxon>Pseudomonadota</taxon>
        <taxon>Gammaproteobacteria</taxon>
        <taxon>Lysobacterales</taxon>
        <taxon>Lysobacteraceae</taxon>
        <taxon>Arenimonas</taxon>
    </lineage>
</organism>
<dbReference type="PROSITE" id="PS50885">
    <property type="entry name" value="HAMP"/>
    <property type="match status" value="1"/>
</dbReference>
<keyword evidence="5" id="KW-1133">Transmembrane helix</keyword>
<dbReference type="GO" id="GO:0007165">
    <property type="term" value="P:signal transduction"/>
    <property type="evidence" value="ECO:0007669"/>
    <property type="project" value="UniProtKB-KW"/>
</dbReference>
<dbReference type="RefSeq" id="WP_051240196.1">
    <property type="nucleotide sequence ID" value="NZ_AWXU01000055.1"/>
</dbReference>
<keyword evidence="9" id="KW-1185">Reference proteome</keyword>
<feature type="domain" description="Methyl-accepting transducer" evidence="6">
    <location>
        <begin position="274"/>
        <end position="510"/>
    </location>
</feature>
<evidence type="ECO:0000256" key="3">
    <source>
        <dbReference type="ARBA" id="ARBA00029447"/>
    </source>
</evidence>
<dbReference type="Proteomes" id="UP000029391">
    <property type="component" value="Unassembled WGS sequence"/>
</dbReference>
<dbReference type="Pfam" id="PF00015">
    <property type="entry name" value="MCPsignal"/>
    <property type="match status" value="1"/>
</dbReference>
<gene>
    <name evidence="8" type="ORF">P873_14335</name>
</gene>
<evidence type="ECO:0000313" key="8">
    <source>
        <dbReference type="EMBL" id="KFN48344.1"/>
    </source>
</evidence>
<dbReference type="SMART" id="SM00283">
    <property type="entry name" value="MA"/>
    <property type="match status" value="1"/>
</dbReference>
<dbReference type="GO" id="GO:0016020">
    <property type="term" value="C:membrane"/>
    <property type="evidence" value="ECO:0007669"/>
    <property type="project" value="UniProtKB-SubCell"/>
</dbReference>
<dbReference type="GO" id="GO:0004888">
    <property type="term" value="F:transmembrane signaling receptor activity"/>
    <property type="evidence" value="ECO:0007669"/>
    <property type="project" value="InterPro"/>
</dbReference>
<protein>
    <recommendedName>
        <fullName evidence="10">Methyl-accepting chemotaxis protein</fullName>
    </recommendedName>
</protein>
<keyword evidence="5" id="KW-0472">Membrane</keyword>
<dbReference type="InterPro" id="IPR004089">
    <property type="entry name" value="MCPsignal_dom"/>
</dbReference>
<sequence length="549" mass="59373">MRESLLAGKLTLLVFAFAVLFLIFGFTTWRTLEEVRVKGPIYTEIILGEDLIADVLPPPAYIIESYLLALQMADETDATKISKLVDRGDTLRQQFEARQAFWDRTLPESELRDNMVGLANRHAQDFFRLREEQFVPAIRAGDQERARRALAQMGAAYEKHRLAVDRVVEISTANNIAYEASAENVVATRTRTLLFLGTAILLVVTFMALYAHRSARTLSSRIQLAAGIAHQVASGDLATEVPTTDGRDEAGQLLNAIAGMTRSLRALVTRAKQASIELMSTATEFAATSRQQEATVQSFGASTSEIAAAVKQISATSQELMSTMDGVNTVAGQTATLAEEGQAGLRNLDTTMERMAQAANTMAARLAAIREEAAEITGVVTTISKVADQTNLLSINAAIEAEKAGEQGLGFLVLAREIRRLADQTAVATLDIEQMVKQMQGAVSAGVMEIDRFAEEVRSGVGNVARVGGQFGQIIGQVKTLSERFDAVNHGMKSQSQGARQIGDAMGQLIEGARQTSVSLREFNSATESLRDAVSVLKQEIAQFNVGGN</sequence>
<comment type="caution">
    <text evidence="8">The sequence shown here is derived from an EMBL/GenBank/DDBJ whole genome shotgun (WGS) entry which is preliminary data.</text>
</comment>
<evidence type="ECO:0000313" key="9">
    <source>
        <dbReference type="Proteomes" id="UP000029391"/>
    </source>
</evidence>
<dbReference type="CDD" id="cd06225">
    <property type="entry name" value="HAMP"/>
    <property type="match status" value="1"/>
</dbReference>
<dbReference type="EMBL" id="AWXU01000055">
    <property type="protein sequence ID" value="KFN48344.1"/>
    <property type="molecule type" value="Genomic_DNA"/>
</dbReference>
<dbReference type="SUPFAM" id="SSF58104">
    <property type="entry name" value="Methyl-accepting chemotaxis protein (MCP) signaling domain"/>
    <property type="match status" value="1"/>
</dbReference>
<dbReference type="SMART" id="SM00304">
    <property type="entry name" value="HAMP"/>
    <property type="match status" value="1"/>
</dbReference>
<feature type="domain" description="HAMP" evidence="7">
    <location>
        <begin position="216"/>
        <end position="269"/>
    </location>
</feature>
<dbReference type="PRINTS" id="PR00260">
    <property type="entry name" value="CHEMTRNSDUCR"/>
</dbReference>
<proteinExistence type="inferred from homology"/>
<reference evidence="8 9" key="1">
    <citation type="submission" date="2013-09" db="EMBL/GenBank/DDBJ databases">
        <title>Genome sequencing of Arenimonas composti.</title>
        <authorList>
            <person name="Chen F."/>
            <person name="Wang G."/>
        </authorList>
    </citation>
    <scope>NUCLEOTIDE SEQUENCE [LARGE SCALE GENOMIC DNA]</scope>
    <source>
        <strain evidence="8 9">TR7-09</strain>
    </source>
</reference>
<keyword evidence="5" id="KW-0812">Transmembrane</keyword>
<evidence type="ECO:0000259" key="6">
    <source>
        <dbReference type="PROSITE" id="PS50111"/>
    </source>
</evidence>
<dbReference type="GO" id="GO:0006935">
    <property type="term" value="P:chemotaxis"/>
    <property type="evidence" value="ECO:0007669"/>
    <property type="project" value="InterPro"/>
</dbReference>
<dbReference type="STRING" id="1121013.GCA_000426365_02021"/>
<dbReference type="InterPro" id="IPR003660">
    <property type="entry name" value="HAMP_dom"/>
</dbReference>
<keyword evidence="2 4" id="KW-0807">Transducer</keyword>
<evidence type="ECO:0008006" key="10">
    <source>
        <dbReference type="Google" id="ProtNLM"/>
    </source>
</evidence>
<dbReference type="Pfam" id="PF00672">
    <property type="entry name" value="HAMP"/>
    <property type="match status" value="1"/>
</dbReference>
<comment type="subcellular location">
    <subcellularLocation>
        <location evidence="1">Membrane</location>
    </subcellularLocation>
</comment>
<dbReference type="PANTHER" id="PTHR32089:SF120">
    <property type="entry name" value="METHYL-ACCEPTING CHEMOTAXIS PROTEIN TLPQ"/>
    <property type="match status" value="1"/>
</dbReference>
<dbReference type="InterPro" id="IPR004090">
    <property type="entry name" value="Chemotax_Me-accpt_rcpt"/>
</dbReference>
<name>A0A091BBY7_9GAMM</name>